<dbReference type="AlphaFoldDB" id="A0A183SZP8"/>
<feature type="domain" description="Integrase zinc-binding" evidence="1">
    <location>
        <begin position="206"/>
        <end position="255"/>
    </location>
</feature>
<accession>A0A183SZP8</accession>
<sequence length="475" mass="53450">MVLSGLYYDPIMSPPTPVLPHIHLVTADGSPLRCSGIQQVSVIYLNCSAVHLMSVSPDIKVDAIMGLDVLRIHQLIVDPNDPATVLLPRSAIPSITFNNFKDVNRQVAKWRELLEASDFKVQNRPGKHHRNADAISCPPLPTMKAPNTTIPVLTNHMSETTQGQWAQMQASDPDISLIDDRRLHGSPKSTAREVESSGWEAHRLCLRQQFLHDTHEELVYCGQAKTLAAVRQRYWWPEQQRDVVSLCQTRQTCAQIDDPIIHPRAPRGPMSAGFPNHRIGLGIIGPLFQIRKGDYTADERKTEAVRLQSRLDQQSSLFKKQASKASKAAERRIRAYYEVSLLIAKKIHPFTDADFVMDCIFAAVDVICPEQHGAFKPKMDKRNKTRMAFLRSRVDQLRADSWDDFLPRGLLASHATIHFSTSFTPHTMLFGCDLRLPSDVTLPHATPSTEQPNWNLGRPVDSLQTMTSNMARTKL</sequence>
<protein>
    <submittedName>
        <fullName evidence="4">Integrase_H2C2 domain-containing protein</fullName>
    </submittedName>
</protein>
<name>A0A183SZP8_SCHSO</name>
<gene>
    <name evidence="2" type="ORF">SSLN_LOCUS9696</name>
</gene>
<proteinExistence type="predicted"/>
<keyword evidence="3" id="KW-1185">Reference proteome</keyword>
<dbReference type="OrthoDB" id="10047254at2759"/>
<reference evidence="2 3" key="2">
    <citation type="submission" date="2018-11" db="EMBL/GenBank/DDBJ databases">
        <authorList>
            <consortium name="Pathogen Informatics"/>
        </authorList>
    </citation>
    <scope>NUCLEOTIDE SEQUENCE [LARGE SCALE GENOMIC DNA]</scope>
    <source>
        <strain evidence="2 3">NST_G2</strain>
    </source>
</reference>
<evidence type="ECO:0000313" key="3">
    <source>
        <dbReference type="Proteomes" id="UP000275846"/>
    </source>
</evidence>
<evidence type="ECO:0000313" key="4">
    <source>
        <dbReference type="WBParaSite" id="SSLN_0001005801-mRNA-1"/>
    </source>
</evidence>
<dbReference type="EMBL" id="UYSU01035401">
    <property type="protein sequence ID" value="VDL96081.1"/>
    <property type="molecule type" value="Genomic_DNA"/>
</dbReference>
<evidence type="ECO:0000313" key="2">
    <source>
        <dbReference type="EMBL" id="VDL96081.1"/>
    </source>
</evidence>
<evidence type="ECO:0000259" key="1">
    <source>
        <dbReference type="Pfam" id="PF17921"/>
    </source>
</evidence>
<organism evidence="4">
    <name type="scientific">Schistocephalus solidus</name>
    <name type="common">Tapeworm</name>
    <dbReference type="NCBI Taxonomy" id="70667"/>
    <lineage>
        <taxon>Eukaryota</taxon>
        <taxon>Metazoa</taxon>
        <taxon>Spiralia</taxon>
        <taxon>Lophotrochozoa</taxon>
        <taxon>Platyhelminthes</taxon>
        <taxon>Cestoda</taxon>
        <taxon>Eucestoda</taxon>
        <taxon>Diphyllobothriidea</taxon>
        <taxon>Diphyllobothriidae</taxon>
        <taxon>Schistocephalus</taxon>
    </lineage>
</organism>
<dbReference type="InterPro" id="IPR041588">
    <property type="entry name" value="Integrase_H2C2"/>
</dbReference>
<dbReference type="Pfam" id="PF17921">
    <property type="entry name" value="Integrase_H2C2"/>
    <property type="match status" value="1"/>
</dbReference>
<dbReference type="GO" id="GO:0003676">
    <property type="term" value="F:nucleic acid binding"/>
    <property type="evidence" value="ECO:0007669"/>
    <property type="project" value="InterPro"/>
</dbReference>
<dbReference type="InterPro" id="IPR052160">
    <property type="entry name" value="Gypsy_RT_Integrase-like"/>
</dbReference>
<dbReference type="InterPro" id="IPR036397">
    <property type="entry name" value="RNaseH_sf"/>
</dbReference>
<dbReference type="Gene3D" id="3.30.420.10">
    <property type="entry name" value="Ribonuclease H-like superfamily/Ribonuclease H"/>
    <property type="match status" value="1"/>
</dbReference>
<reference evidence="4" key="1">
    <citation type="submission" date="2016-06" db="UniProtKB">
        <authorList>
            <consortium name="WormBaseParasite"/>
        </authorList>
    </citation>
    <scope>IDENTIFICATION</scope>
</reference>
<dbReference type="Gene3D" id="1.10.340.70">
    <property type="match status" value="1"/>
</dbReference>
<dbReference type="WBParaSite" id="SSLN_0001005801-mRNA-1">
    <property type="protein sequence ID" value="SSLN_0001005801-mRNA-1"/>
    <property type="gene ID" value="SSLN_0001005801"/>
</dbReference>
<dbReference type="Proteomes" id="UP000275846">
    <property type="component" value="Unassembled WGS sequence"/>
</dbReference>
<dbReference type="PANTHER" id="PTHR47266">
    <property type="entry name" value="ENDONUCLEASE-RELATED"/>
    <property type="match status" value="1"/>
</dbReference>
<dbReference type="STRING" id="70667.A0A183SZP8"/>